<evidence type="ECO:0000313" key="8">
    <source>
        <dbReference type="Proteomes" id="UP000319731"/>
    </source>
</evidence>
<feature type="domain" description="Acyl-CoA thioesterase-like N-terminal HotDog" evidence="6">
    <location>
        <begin position="33"/>
        <end position="114"/>
    </location>
</feature>
<protein>
    <recommendedName>
        <fullName evidence="9">Acyl-CoA thioesterase II</fullName>
    </recommendedName>
</protein>
<name>A0A507C818_9FUNG</name>
<dbReference type="InterPro" id="IPR042171">
    <property type="entry name" value="Acyl-CoA_hotdog"/>
</dbReference>
<gene>
    <name evidence="7" type="ORF">SmJEL517_g03530</name>
</gene>
<dbReference type="GO" id="GO:0006637">
    <property type="term" value="P:acyl-CoA metabolic process"/>
    <property type="evidence" value="ECO:0007669"/>
    <property type="project" value="InterPro"/>
</dbReference>
<dbReference type="PANTHER" id="PTHR11066:SF34">
    <property type="entry name" value="ACYL-COENZYME A THIOESTERASE 8"/>
    <property type="match status" value="1"/>
</dbReference>
<dbReference type="CDD" id="cd03445">
    <property type="entry name" value="Thioesterase_II_repeat2"/>
    <property type="match status" value="1"/>
</dbReference>
<dbReference type="Pfam" id="PF13622">
    <property type="entry name" value="4HBT_3"/>
    <property type="match status" value="1"/>
</dbReference>
<dbReference type="SUPFAM" id="SSF54637">
    <property type="entry name" value="Thioesterase/thiol ester dehydrase-isomerase"/>
    <property type="match status" value="2"/>
</dbReference>
<feature type="domain" description="Acyl-CoA thioesterase 2 C-terminal" evidence="5">
    <location>
        <begin position="186"/>
        <end position="306"/>
    </location>
</feature>
<evidence type="ECO:0000256" key="4">
    <source>
        <dbReference type="ARBA" id="ARBA00023098"/>
    </source>
</evidence>
<dbReference type="Proteomes" id="UP000319731">
    <property type="component" value="Unassembled WGS sequence"/>
</dbReference>
<dbReference type="InterPro" id="IPR003703">
    <property type="entry name" value="Acyl_CoA_thio"/>
</dbReference>
<evidence type="ECO:0000256" key="1">
    <source>
        <dbReference type="ARBA" id="ARBA00006538"/>
    </source>
</evidence>
<comment type="subunit">
    <text evidence="2">Homotetramer.</text>
</comment>
<sequence length="332" mass="37528">MSEESRTRPLIEEELDLELIDVDLYRSKRLWRPSRARGVFGGQVVGQALGAATRTLDPKFHVHSLHAYFLLPGDSRIPIIYVVDRIRDGKSFATRSVAAKQRGRVIFQALVSFQVPEKSILSHQIPMPQVPEPEMVPSQEDNMRKLLEDPKAAKLHKMVRMRLDEPLPIEYRDIVGGETYEPVVSRNTGSGQSKGGAKRMLWMKSKGRLPDDMSYHHCAVAYCSDHYLLGTAMLQHNVSFSESSNPRLTIVASLDHTLWFHDVFRADDYLLYIMESSWTGGGRAMMYGRIYTRDGRLVVSCAQEGLLRAEYNVPKALKDSTPVDPASSKPKL</sequence>
<dbReference type="InterPro" id="IPR049449">
    <property type="entry name" value="TesB_ACOT8-like_N"/>
</dbReference>
<dbReference type="PANTHER" id="PTHR11066">
    <property type="entry name" value="ACYL-COA THIOESTERASE"/>
    <property type="match status" value="1"/>
</dbReference>
<dbReference type="GeneID" id="42004755"/>
<dbReference type="FunFam" id="2.40.160.210:FF:000001">
    <property type="entry name" value="Acyl-CoA thioesterase II"/>
    <property type="match status" value="1"/>
</dbReference>
<proteinExistence type="inferred from homology"/>
<dbReference type="EMBL" id="QEAO01000019">
    <property type="protein sequence ID" value="TPX33645.1"/>
    <property type="molecule type" value="Genomic_DNA"/>
</dbReference>
<dbReference type="OrthoDB" id="68328at2759"/>
<dbReference type="RefSeq" id="XP_031024587.1">
    <property type="nucleotide sequence ID" value="XM_031169458.1"/>
</dbReference>
<keyword evidence="3" id="KW-0378">Hydrolase</keyword>
<evidence type="ECO:0000313" key="7">
    <source>
        <dbReference type="EMBL" id="TPX33645.1"/>
    </source>
</evidence>
<dbReference type="CDD" id="cd03444">
    <property type="entry name" value="Thioesterase_II_repeat1"/>
    <property type="match status" value="1"/>
</dbReference>
<dbReference type="STRING" id="1806994.A0A507C818"/>
<evidence type="ECO:0000259" key="6">
    <source>
        <dbReference type="Pfam" id="PF13622"/>
    </source>
</evidence>
<dbReference type="GO" id="GO:0047617">
    <property type="term" value="F:fatty acyl-CoA hydrolase activity"/>
    <property type="evidence" value="ECO:0007669"/>
    <property type="project" value="InterPro"/>
</dbReference>
<dbReference type="GO" id="GO:0005782">
    <property type="term" value="C:peroxisomal matrix"/>
    <property type="evidence" value="ECO:0007669"/>
    <property type="project" value="TreeGrafter"/>
</dbReference>
<organism evidence="7 8">
    <name type="scientific">Synchytrium microbalum</name>
    <dbReference type="NCBI Taxonomy" id="1806994"/>
    <lineage>
        <taxon>Eukaryota</taxon>
        <taxon>Fungi</taxon>
        <taxon>Fungi incertae sedis</taxon>
        <taxon>Chytridiomycota</taxon>
        <taxon>Chytridiomycota incertae sedis</taxon>
        <taxon>Chytridiomycetes</taxon>
        <taxon>Synchytriales</taxon>
        <taxon>Synchytriaceae</taxon>
        <taxon>Synchytrium</taxon>
    </lineage>
</organism>
<dbReference type="Pfam" id="PF02551">
    <property type="entry name" value="Acyl_CoA_thio"/>
    <property type="match status" value="1"/>
</dbReference>
<dbReference type="GO" id="GO:0009062">
    <property type="term" value="P:fatty acid catabolic process"/>
    <property type="evidence" value="ECO:0007669"/>
    <property type="project" value="TreeGrafter"/>
</dbReference>
<comment type="caution">
    <text evidence="7">The sequence shown here is derived from an EMBL/GenBank/DDBJ whole genome shotgun (WGS) entry which is preliminary data.</text>
</comment>
<dbReference type="AlphaFoldDB" id="A0A507C818"/>
<keyword evidence="4" id="KW-0443">Lipid metabolism</keyword>
<reference evidence="7 8" key="1">
    <citation type="journal article" date="2019" name="Sci. Rep.">
        <title>Comparative genomics of chytrid fungi reveal insights into the obligate biotrophic and pathogenic lifestyle of Synchytrium endobioticum.</title>
        <authorList>
            <person name="van de Vossenberg B.T.L.H."/>
            <person name="Warris S."/>
            <person name="Nguyen H.D.T."/>
            <person name="van Gent-Pelzer M.P.E."/>
            <person name="Joly D.L."/>
            <person name="van de Geest H.C."/>
            <person name="Bonants P.J.M."/>
            <person name="Smith D.S."/>
            <person name="Levesque C.A."/>
            <person name="van der Lee T.A.J."/>
        </authorList>
    </citation>
    <scope>NUCLEOTIDE SEQUENCE [LARGE SCALE GENOMIC DNA]</scope>
    <source>
        <strain evidence="7 8">JEL517</strain>
    </source>
</reference>
<evidence type="ECO:0000259" key="5">
    <source>
        <dbReference type="Pfam" id="PF02551"/>
    </source>
</evidence>
<evidence type="ECO:0000256" key="3">
    <source>
        <dbReference type="ARBA" id="ARBA00022801"/>
    </source>
</evidence>
<comment type="similarity">
    <text evidence="1">Belongs to the C/M/P thioester hydrolase family.</text>
</comment>
<dbReference type="Gene3D" id="2.40.160.210">
    <property type="entry name" value="Acyl-CoA thioesterase, double hotdog domain"/>
    <property type="match status" value="1"/>
</dbReference>
<accession>A0A507C818</accession>
<dbReference type="InterPro" id="IPR029069">
    <property type="entry name" value="HotDog_dom_sf"/>
</dbReference>
<dbReference type="InterPro" id="IPR025652">
    <property type="entry name" value="TesB_C"/>
</dbReference>
<evidence type="ECO:0000256" key="2">
    <source>
        <dbReference type="ARBA" id="ARBA00011881"/>
    </source>
</evidence>
<keyword evidence="8" id="KW-1185">Reference proteome</keyword>
<evidence type="ECO:0008006" key="9">
    <source>
        <dbReference type="Google" id="ProtNLM"/>
    </source>
</evidence>